<accession>A0A2W1L2Z0</accession>
<reference evidence="2 3" key="1">
    <citation type="submission" date="2018-06" db="EMBL/GenBank/DDBJ databases">
        <title>Paenibacillus imtechensis sp. nov.</title>
        <authorList>
            <person name="Pinnaka A.K."/>
            <person name="Singh H."/>
            <person name="Kaur M."/>
        </authorList>
    </citation>
    <scope>NUCLEOTIDE SEQUENCE [LARGE SCALE GENOMIC DNA]</scope>
    <source>
        <strain evidence="2 3">SMB1</strain>
    </source>
</reference>
<name>A0A2W1L2Z0_9BACL</name>
<feature type="transmembrane region" description="Helical" evidence="1">
    <location>
        <begin position="93"/>
        <end position="110"/>
    </location>
</feature>
<evidence type="ECO:0000256" key="1">
    <source>
        <dbReference type="SAM" id="Phobius"/>
    </source>
</evidence>
<evidence type="ECO:0000313" key="2">
    <source>
        <dbReference type="EMBL" id="PZD94378.1"/>
    </source>
</evidence>
<organism evidence="2 3">
    <name type="scientific">Paenibacillus sambharensis</name>
    <dbReference type="NCBI Taxonomy" id="1803190"/>
    <lineage>
        <taxon>Bacteria</taxon>
        <taxon>Bacillati</taxon>
        <taxon>Bacillota</taxon>
        <taxon>Bacilli</taxon>
        <taxon>Bacillales</taxon>
        <taxon>Paenibacillaceae</taxon>
        <taxon>Paenibacillus</taxon>
    </lineage>
</organism>
<feature type="transmembrane region" description="Helical" evidence="1">
    <location>
        <begin position="66"/>
        <end position="87"/>
    </location>
</feature>
<dbReference type="AlphaFoldDB" id="A0A2W1L2Z0"/>
<comment type="caution">
    <text evidence="2">The sequence shown here is derived from an EMBL/GenBank/DDBJ whole genome shotgun (WGS) entry which is preliminary data.</text>
</comment>
<evidence type="ECO:0000313" key="3">
    <source>
        <dbReference type="Proteomes" id="UP000249522"/>
    </source>
</evidence>
<feature type="transmembrane region" description="Helical" evidence="1">
    <location>
        <begin position="131"/>
        <end position="153"/>
    </location>
</feature>
<keyword evidence="1" id="KW-0472">Membrane</keyword>
<dbReference type="Proteomes" id="UP000249522">
    <property type="component" value="Unassembled WGS sequence"/>
</dbReference>
<sequence length="328" mass="37186">MDSGTHLVIGLGLAGLAAVDPAVAADPDIFGAVMIGTVVGSQAPDFDGLLRFLGNAAYIRNHRGKSHSFPAVLIWACLITGILQLAYQGSLPLLHVGAWVLLAVSLHVLTDMFNTYGTQAYWPVSDKWVRWNIIHIFDPVIFLTHLAALLLWASETASPSVVFPWLYILLVIYYIGRTLQRSAAERLVIRIDTSYTEGDRYTIIPTLTIQDWNIVKHQYDGGFAIGHLKGRTLTWIENIRSVHHPAVEASKQHADVKAFLYFTTFTYVEVRSYAWGYEVRWSDVRFRHRKQYPFVAVVVMDKDYLTLGSYIGWLSEKRLEKRLRLNSY</sequence>
<dbReference type="InterPro" id="IPR053170">
    <property type="entry name" value="Transcription_regulator"/>
</dbReference>
<dbReference type="InterPro" id="IPR007404">
    <property type="entry name" value="YdjM-like"/>
</dbReference>
<dbReference type="Pfam" id="PF04307">
    <property type="entry name" value="YdjM"/>
    <property type="match status" value="1"/>
</dbReference>
<dbReference type="GO" id="GO:0016787">
    <property type="term" value="F:hydrolase activity"/>
    <property type="evidence" value="ECO:0007669"/>
    <property type="project" value="UniProtKB-KW"/>
</dbReference>
<dbReference type="PANTHER" id="PTHR40031:SF1">
    <property type="entry name" value="MEMBRANE-BOUND METAL-DEPENDENT HYDROLASE"/>
    <property type="match status" value="1"/>
</dbReference>
<gene>
    <name evidence="2" type="ORF">DNH61_18425</name>
</gene>
<dbReference type="RefSeq" id="WP_111148147.1">
    <property type="nucleotide sequence ID" value="NZ_QKRB01000053.1"/>
</dbReference>
<dbReference type="EMBL" id="QKRB01000053">
    <property type="protein sequence ID" value="PZD94378.1"/>
    <property type="molecule type" value="Genomic_DNA"/>
</dbReference>
<protein>
    <submittedName>
        <fullName evidence="2">Metal-dependent hydrolase</fullName>
    </submittedName>
</protein>
<keyword evidence="1" id="KW-0812">Transmembrane</keyword>
<keyword evidence="1" id="KW-1133">Transmembrane helix</keyword>
<keyword evidence="2" id="KW-0378">Hydrolase</keyword>
<proteinExistence type="predicted"/>
<dbReference type="OrthoDB" id="110250at2"/>
<dbReference type="PANTHER" id="PTHR40031">
    <property type="entry name" value="HYPOTHETICAL MEMBRANE SPANNING PROTEIN"/>
    <property type="match status" value="1"/>
</dbReference>
<feature type="transmembrane region" description="Helical" evidence="1">
    <location>
        <begin position="159"/>
        <end position="176"/>
    </location>
</feature>
<keyword evidence="3" id="KW-1185">Reference proteome</keyword>